<keyword evidence="3" id="KW-0175">Coiled coil</keyword>
<evidence type="ECO:0000256" key="1">
    <source>
        <dbReference type="ARBA" id="ARBA00008045"/>
    </source>
</evidence>
<dbReference type="EMBL" id="JALJOQ010000007">
    <property type="protein sequence ID" value="KAK9812340.1"/>
    <property type="molecule type" value="Genomic_DNA"/>
</dbReference>
<dbReference type="Gene3D" id="1.10.287.370">
    <property type="match status" value="1"/>
</dbReference>
<organism evidence="5 6">
    <name type="scientific">Symbiochloris irregularis</name>
    <dbReference type="NCBI Taxonomy" id="706552"/>
    <lineage>
        <taxon>Eukaryota</taxon>
        <taxon>Viridiplantae</taxon>
        <taxon>Chlorophyta</taxon>
        <taxon>core chlorophytes</taxon>
        <taxon>Trebouxiophyceae</taxon>
        <taxon>Trebouxiales</taxon>
        <taxon>Trebouxiaceae</taxon>
        <taxon>Symbiochloris</taxon>
    </lineage>
</organism>
<gene>
    <name evidence="5" type="ORF">WJX73_003378</name>
</gene>
<dbReference type="GO" id="GO:0009409">
    <property type="term" value="P:response to cold"/>
    <property type="evidence" value="ECO:0007669"/>
    <property type="project" value="UniProtKB-ARBA"/>
</dbReference>
<evidence type="ECO:0000313" key="6">
    <source>
        <dbReference type="Proteomes" id="UP001465755"/>
    </source>
</evidence>
<accession>A0AAW1PRG7</accession>
<evidence type="ECO:0008006" key="7">
    <source>
        <dbReference type="Google" id="ProtNLM"/>
    </source>
</evidence>
<dbReference type="PANTHER" id="PTHR13303">
    <property type="entry name" value="PREFOLDIN SUBUNIT 2"/>
    <property type="match status" value="1"/>
</dbReference>
<feature type="region of interest" description="Disordered" evidence="4">
    <location>
        <begin position="110"/>
        <end position="141"/>
    </location>
</feature>
<protein>
    <recommendedName>
        <fullName evidence="7">Prefoldin subunit 2</fullName>
    </recommendedName>
</protein>
<dbReference type="Proteomes" id="UP001465755">
    <property type="component" value="Unassembled WGS sequence"/>
</dbReference>
<dbReference type="Pfam" id="PF01920">
    <property type="entry name" value="Prefoldin_2"/>
    <property type="match status" value="1"/>
</dbReference>
<dbReference type="InterPro" id="IPR009053">
    <property type="entry name" value="Prefoldin"/>
</dbReference>
<dbReference type="CDD" id="cd23163">
    <property type="entry name" value="Prefoldin_2"/>
    <property type="match status" value="1"/>
</dbReference>
<dbReference type="GO" id="GO:0051082">
    <property type="term" value="F:unfolded protein binding"/>
    <property type="evidence" value="ECO:0007669"/>
    <property type="project" value="InterPro"/>
</dbReference>
<proteinExistence type="inferred from homology"/>
<dbReference type="InterPro" id="IPR027235">
    <property type="entry name" value="PFD2"/>
</dbReference>
<evidence type="ECO:0000256" key="2">
    <source>
        <dbReference type="ARBA" id="ARBA00023186"/>
    </source>
</evidence>
<dbReference type="InterPro" id="IPR002777">
    <property type="entry name" value="PFD_beta-like"/>
</dbReference>
<evidence type="ECO:0000313" key="5">
    <source>
        <dbReference type="EMBL" id="KAK9812340.1"/>
    </source>
</evidence>
<keyword evidence="6" id="KW-1185">Reference proteome</keyword>
<reference evidence="5 6" key="1">
    <citation type="journal article" date="2024" name="Nat. Commun.">
        <title>Phylogenomics reveals the evolutionary origins of lichenization in chlorophyte algae.</title>
        <authorList>
            <person name="Puginier C."/>
            <person name="Libourel C."/>
            <person name="Otte J."/>
            <person name="Skaloud P."/>
            <person name="Haon M."/>
            <person name="Grisel S."/>
            <person name="Petersen M."/>
            <person name="Berrin J.G."/>
            <person name="Delaux P.M."/>
            <person name="Dal Grande F."/>
            <person name="Keller J."/>
        </authorList>
    </citation>
    <scope>NUCLEOTIDE SEQUENCE [LARGE SCALE GENOMIC DNA]</scope>
    <source>
        <strain evidence="5 6">SAG 2036</strain>
    </source>
</reference>
<name>A0AAW1PRG7_9CHLO</name>
<dbReference type="GO" id="GO:0006457">
    <property type="term" value="P:protein folding"/>
    <property type="evidence" value="ECO:0007669"/>
    <property type="project" value="InterPro"/>
</dbReference>
<keyword evidence="2" id="KW-0143">Chaperone</keyword>
<dbReference type="GO" id="GO:0016272">
    <property type="term" value="C:prefoldin complex"/>
    <property type="evidence" value="ECO:0007669"/>
    <property type="project" value="InterPro"/>
</dbReference>
<dbReference type="AlphaFoldDB" id="A0AAW1PRG7"/>
<comment type="caution">
    <text evidence="5">The sequence shown here is derived from an EMBL/GenBank/DDBJ whole genome shotgun (WGS) entry which is preliminary data.</text>
</comment>
<evidence type="ECO:0000256" key="4">
    <source>
        <dbReference type="SAM" id="MobiDB-lite"/>
    </source>
</evidence>
<comment type="similarity">
    <text evidence="1">Belongs to the prefoldin subunit beta family.</text>
</comment>
<dbReference type="SUPFAM" id="SSF46579">
    <property type="entry name" value="Prefoldin"/>
    <property type="match status" value="1"/>
</dbReference>
<feature type="coiled-coil region" evidence="3">
    <location>
        <begin position="81"/>
        <end position="108"/>
    </location>
</feature>
<dbReference type="FunFam" id="1.10.287.370:FF:000002">
    <property type="entry name" value="Prefoldin subunit 2"/>
    <property type="match status" value="1"/>
</dbReference>
<sequence>MGEKRDPVGEKEIVEKFQALRSEREDLASSLYARGADLQEHEVVIRALQPLEGKRRCYRLIGDVLVERTVAEVLPAVQHNRDQLSEVVKSLKSKMEVKQKELGDFQAKFKIRMRGEGPQEPSPSPKPAAANASQGVLVGSS</sequence>
<evidence type="ECO:0000256" key="3">
    <source>
        <dbReference type="SAM" id="Coils"/>
    </source>
</evidence>